<organism evidence="1 2">
    <name type="scientific">Aristolochia fimbriata</name>
    <name type="common">White veined hardy Dutchman's pipe vine</name>
    <dbReference type="NCBI Taxonomy" id="158543"/>
    <lineage>
        <taxon>Eukaryota</taxon>
        <taxon>Viridiplantae</taxon>
        <taxon>Streptophyta</taxon>
        <taxon>Embryophyta</taxon>
        <taxon>Tracheophyta</taxon>
        <taxon>Spermatophyta</taxon>
        <taxon>Magnoliopsida</taxon>
        <taxon>Magnoliidae</taxon>
        <taxon>Piperales</taxon>
        <taxon>Aristolochiaceae</taxon>
        <taxon>Aristolochia</taxon>
    </lineage>
</organism>
<dbReference type="Proteomes" id="UP000825729">
    <property type="component" value="Unassembled WGS sequence"/>
</dbReference>
<gene>
    <name evidence="1" type="ORF">H6P81_009367</name>
</gene>
<reference evidence="1 2" key="1">
    <citation type="submission" date="2021-07" db="EMBL/GenBank/DDBJ databases">
        <title>The Aristolochia fimbriata genome: insights into angiosperm evolution, floral development and chemical biosynthesis.</title>
        <authorList>
            <person name="Jiao Y."/>
        </authorList>
    </citation>
    <scope>NUCLEOTIDE SEQUENCE [LARGE SCALE GENOMIC DNA]</scope>
    <source>
        <strain evidence="1">IBCAS-2021</strain>
        <tissue evidence="1">Leaf</tissue>
    </source>
</reference>
<evidence type="ECO:0000313" key="2">
    <source>
        <dbReference type="Proteomes" id="UP000825729"/>
    </source>
</evidence>
<dbReference type="EMBL" id="JAINDJ010000004">
    <property type="protein sequence ID" value="KAG9449402.1"/>
    <property type="molecule type" value="Genomic_DNA"/>
</dbReference>
<accession>A0AAV7ENT2</accession>
<name>A0AAV7ENT2_ARIFI</name>
<sequence length="179" mass="19749">MGLMRANLMWVSLGGPNFQFHVAPETRRAPPKIGSLPTEPNPTASAETLRHRTHFDLEIDREALPTPNPCGLNDLIEYSGPSASCRQRVASCWICSASCHLPAEPPALTEKCGGGESRSGEWILDTFHLLEAKATGLGFGRFTFSIGRGFTRSGAEIERLFLLHDGESSNRHFMERRVE</sequence>
<comment type="caution">
    <text evidence="1">The sequence shown here is derived from an EMBL/GenBank/DDBJ whole genome shotgun (WGS) entry which is preliminary data.</text>
</comment>
<proteinExistence type="predicted"/>
<dbReference type="AlphaFoldDB" id="A0AAV7ENT2"/>
<evidence type="ECO:0000313" key="1">
    <source>
        <dbReference type="EMBL" id="KAG9449402.1"/>
    </source>
</evidence>
<keyword evidence="2" id="KW-1185">Reference proteome</keyword>
<protein>
    <submittedName>
        <fullName evidence="1">Uncharacterized protein</fullName>
    </submittedName>
</protein>